<organism evidence="1 2">
    <name type="scientific">Candidimonas humi</name>
    <dbReference type="NCBI Taxonomy" id="683355"/>
    <lineage>
        <taxon>Bacteria</taxon>
        <taxon>Pseudomonadati</taxon>
        <taxon>Pseudomonadota</taxon>
        <taxon>Betaproteobacteria</taxon>
        <taxon>Burkholderiales</taxon>
        <taxon>Alcaligenaceae</taxon>
        <taxon>Candidimonas</taxon>
    </lineage>
</organism>
<dbReference type="Pfam" id="PF00866">
    <property type="entry name" value="Ring_hydroxyl_B"/>
    <property type="match status" value="1"/>
</dbReference>
<keyword evidence="1" id="KW-0223">Dioxygenase</keyword>
<dbReference type="RefSeq" id="WP_217964063.1">
    <property type="nucleotide sequence ID" value="NZ_JAHTBN010000003.1"/>
</dbReference>
<dbReference type="GO" id="GO:0051213">
    <property type="term" value="F:dioxygenase activity"/>
    <property type="evidence" value="ECO:0007669"/>
    <property type="project" value="UniProtKB-KW"/>
</dbReference>
<name>A0ABV8NUS2_9BURK</name>
<dbReference type="InterPro" id="IPR000391">
    <property type="entry name" value="Rng_hydr_dOase-bsu"/>
</dbReference>
<dbReference type="Proteomes" id="UP001595848">
    <property type="component" value="Unassembled WGS sequence"/>
</dbReference>
<proteinExistence type="predicted"/>
<dbReference type="CDD" id="cd00667">
    <property type="entry name" value="ring_hydroxylating_dioxygenases_beta"/>
    <property type="match status" value="1"/>
</dbReference>
<keyword evidence="1" id="KW-0560">Oxidoreductase</keyword>
<comment type="caution">
    <text evidence="1">The sequence shown here is derived from an EMBL/GenBank/DDBJ whole genome shotgun (WGS) entry which is preliminary data.</text>
</comment>
<protein>
    <submittedName>
        <fullName evidence="1">Aromatic-ring-hydroxylating dioxygenase subunit beta</fullName>
    </submittedName>
</protein>
<evidence type="ECO:0000313" key="2">
    <source>
        <dbReference type="Proteomes" id="UP001595848"/>
    </source>
</evidence>
<dbReference type="EMBL" id="JBHSBV010000002">
    <property type="protein sequence ID" value="MFC4200704.1"/>
    <property type="molecule type" value="Genomic_DNA"/>
</dbReference>
<accession>A0ABV8NUS2</accession>
<gene>
    <name evidence="1" type="ORF">ACFOY1_07045</name>
</gene>
<keyword evidence="2" id="KW-1185">Reference proteome</keyword>
<evidence type="ECO:0000313" key="1">
    <source>
        <dbReference type="EMBL" id="MFC4200704.1"/>
    </source>
</evidence>
<sequence>MNHPGHIKRTAAPAALRAELRDAYEDYALCLDEGDLEGWTEFFTEDCHYRVISRENHDAGLPLGLIYCMNKNMLRDRVTALRETTMFEPRALRHFISCVQVAGIEGEEIRAQANFAIMESLSDQEPTLNMVGRYLDLWQRQGDRLVLRRRDCVYDNYRIRNSLIIPA</sequence>
<reference evidence="2" key="1">
    <citation type="journal article" date="2019" name="Int. J. Syst. Evol. Microbiol.">
        <title>The Global Catalogue of Microorganisms (GCM) 10K type strain sequencing project: providing services to taxonomists for standard genome sequencing and annotation.</title>
        <authorList>
            <consortium name="The Broad Institute Genomics Platform"/>
            <consortium name="The Broad Institute Genome Sequencing Center for Infectious Disease"/>
            <person name="Wu L."/>
            <person name="Ma J."/>
        </authorList>
    </citation>
    <scope>NUCLEOTIDE SEQUENCE [LARGE SCALE GENOMIC DNA]</scope>
    <source>
        <strain evidence="2">LMG 24813</strain>
    </source>
</reference>